<dbReference type="Proteomes" id="UP001597319">
    <property type="component" value="Unassembled WGS sequence"/>
</dbReference>
<keyword evidence="3" id="KW-1185">Reference proteome</keyword>
<accession>A0ABW5LCM0</accession>
<dbReference type="RefSeq" id="WP_378290005.1">
    <property type="nucleotide sequence ID" value="NZ_JBHULE010000008.1"/>
</dbReference>
<gene>
    <name evidence="2" type="ORF">ACFSR1_04345</name>
</gene>
<evidence type="ECO:0000313" key="2">
    <source>
        <dbReference type="EMBL" id="MFD2561889.1"/>
    </source>
</evidence>
<reference evidence="3" key="1">
    <citation type="journal article" date="2019" name="Int. J. Syst. Evol. Microbiol.">
        <title>The Global Catalogue of Microorganisms (GCM) 10K type strain sequencing project: providing services to taxonomists for standard genome sequencing and annotation.</title>
        <authorList>
            <consortium name="The Broad Institute Genomics Platform"/>
            <consortium name="The Broad Institute Genome Sequencing Center for Infectious Disease"/>
            <person name="Wu L."/>
            <person name="Ma J."/>
        </authorList>
    </citation>
    <scope>NUCLEOTIDE SEQUENCE [LARGE SCALE GENOMIC DNA]</scope>
    <source>
        <strain evidence="3">KCTC 52274</strain>
    </source>
</reference>
<name>A0ABW5LCM0_9FLAO</name>
<evidence type="ECO:0000256" key="1">
    <source>
        <dbReference type="SAM" id="Phobius"/>
    </source>
</evidence>
<sequence>MSKVKAFTILEMLINLTIMSIIMGLIYFAYASFVKQVINYQASIDEQNELTTSYVQLRTDFFNAERIVKSYKGFKVIAYNNKEIEYKITDKFLIRRQIEMLDTLPIKKIKISTDFNSITKEDLVTKMSIGTTLFDEPIEFIITKDYAPNFKLKL</sequence>
<feature type="transmembrane region" description="Helical" evidence="1">
    <location>
        <begin position="12"/>
        <end position="33"/>
    </location>
</feature>
<comment type="caution">
    <text evidence="2">The sequence shown here is derived from an EMBL/GenBank/DDBJ whole genome shotgun (WGS) entry which is preliminary data.</text>
</comment>
<organism evidence="2 3">
    <name type="scientific">Aquimarina rubra</name>
    <dbReference type="NCBI Taxonomy" id="1920033"/>
    <lineage>
        <taxon>Bacteria</taxon>
        <taxon>Pseudomonadati</taxon>
        <taxon>Bacteroidota</taxon>
        <taxon>Flavobacteriia</taxon>
        <taxon>Flavobacteriales</taxon>
        <taxon>Flavobacteriaceae</taxon>
        <taxon>Aquimarina</taxon>
    </lineage>
</organism>
<keyword evidence="1" id="KW-0472">Membrane</keyword>
<keyword evidence="1" id="KW-1133">Transmembrane helix</keyword>
<evidence type="ECO:0000313" key="3">
    <source>
        <dbReference type="Proteomes" id="UP001597319"/>
    </source>
</evidence>
<dbReference type="EMBL" id="JBHULE010000008">
    <property type="protein sequence ID" value="MFD2561889.1"/>
    <property type="molecule type" value="Genomic_DNA"/>
</dbReference>
<keyword evidence="1" id="KW-0812">Transmembrane</keyword>
<protein>
    <submittedName>
        <fullName evidence="2">Type II secretion system protein J</fullName>
    </submittedName>
</protein>
<proteinExistence type="predicted"/>